<dbReference type="EMBL" id="AGZI01000049">
    <property type="protein sequence ID" value="EKU80786.1"/>
    <property type="molecule type" value="Genomic_DNA"/>
</dbReference>
<dbReference type="PATRIC" id="fig|883126.3.peg.3981"/>
<dbReference type="OrthoDB" id="480426at2"/>
<sequence length="619" mass="63805">MSTELDYAPVGIVDDRDTLLTTLHDGDIAATLRAIDTGPLTGGRWVIDGQAQPGLFRIAYDPALDTSARLIVANAALLEEGRSTSVTVHYYDHNQLDARGNPLPDLGLGIAETLVYAVEAGRTQDLASLGAEFAAGANGAASDPAMTTLADGRLVAVWQAGSAGLTARIGDVVSGIGGAAREPAVAALADGGFVLAYGVDGGIAYRIVGADGGIGEAHRLDTGAHADAAMPDLACLQDGSFTLAWREGGQVAVRQFEPDGAPRGAVETFGALGTAYSPQVVAHGDGYAVSWGEIGDGNVYLARAGAAPVAVNGDGMAASAGTGAPLPGMTALADGGFVVAWDSYANNPFGFASSDIFFQRYDAAGQPAGGITQVNTDFSIGGRFDAQVTALADGSFVVAWQAGDFDGNGIVGRRFDARGEALDAREFAINELRQGDQAGPALGALADGGFAAAWVDAQADGAGRIETRIEMRVLAGAVPEAQEQPQALRLDIDGAAGQAYRLYAAAFDRTPDPAGLGYWIAAMDRGVSLQAVAAGFTGSQEFTDLYGAHTSDAQFVDLLYQNTLHRAPDAAGRQFWVDAMQAHHAPREELLVQFSESPENQAQVIGSIQDGIAFTPWGG</sequence>
<organism evidence="2 3">
    <name type="scientific">Massilia timonae CCUG 45783</name>
    <dbReference type="NCBI Taxonomy" id="883126"/>
    <lineage>
        <taxon>Bacteria</taxon>
        <taxon>Pseudomonadati</taxon>
        <taxon>Pseudomonadota</taxon>
        <taxon>Betaproteobacteria</taxon>
        <taxon>Burkholderiales</taxon>
        <taxon>Oxalobacteraceae</taxon>
        <taxon>Telluria group</taxon>
        <taxon>Massilia</taxon>
    </lineage>
</organism>
<comment type="caution">
    <text evidence="2">The sequence shown here is derived from an EMBL/GenBank/DDBJ whole genome shotgun (WGS) entry which is preliminary data.</text>
</comment>
<gene>
    <name evidence="2" type="ORF">HMPREF9710_03953</name>
</gene>
<dbReference type="Pfam" id="PF13946">
    <property type="entry name" value="DUF4214"/>
    <property type="match status" value="1"/>
</dbReference>
<evidence type="ECO:0000313" key="2">
    <source>
        <dbReference type="EMBL" id="EKU80786.1"/>
    </source>
</evidence>
<dbReference type="RefSeq" id="WP_005669300.1">
    <property type="nucleotide sequence ID" value="NZ_JH992924.1"/>
</dbReference>
<protein>
    <recommendedName>
        <fullName evidence="1">DUF4214 domain-containing protein</fullName>
    </recommendedName>
</protein>
<dbReference type="InterPro" id="IPR038255">
    <property type="entry name" value="PBS_linker_sf"/>
</dbReference>
<dbReference type="HOGENOM" id="CLU_441317_0_0_4"/>
<dbReference type="AlphaFoldDB" id="K9DBZ3"/>
<dbReference type="InterPro" id="IPR025282">
    <property type="entry name" value="DUF4214"/>
</dbReference>
<proteinExistence type="predicted"/>
<evidence type="ECO:0000313" key="3">
    <source>
        <dbReference type="Proteomes" id="UP000009874"/>
    </source>
</evidence>
<dbReference type="Gene3D" id="1.10.3130.20">
    <property type="entry name" value="Phycobilisome linker domain"/>
    <property type="match status" value="1"/>
</dbReference>
<keyword evidence="3" id="KW-1185">Reference proteome</keyword>
<name>K9DBZ3_9BURK</name>
<feature type="domain" description="DUF4214" evidence="1">
    <location>
        <begin position="533"/>
        <end position="603"/>
    </location>
</feature>
<dbReference type="STRING" id="47229.LO55_4993"/>
<evidence type="ECO:0000259" key="1">
    <source>
        <dbReference type="Pfam" id="PF13946"/>
    </source>
</evidence>
<dbReference type="eggNOG" id="COG2931">
    <property type="taxonomic scope" value="Bacteria"/>
</dbReference>
<accession>K9DBZ3</accession>
<reference evidence="2 3" key="1">
    <citation type="submission" date="2012-09" db="EMBL/GenBank/DDBJ databases">
        <title>The Genome Sequence of Massilia timonae CCUG 45783.</title>
        <authorList>
            <consortium name="The Broad Institute Genome Sequencing Platform"/>
            <person name="Earl A."/>
            <person name="Ward D."/>
            <person name="Feldgarden M."/>
            <person name="Gevers D."/>
            <person name="Huys G."/>
            <person name="Walker B."/>
            <person name="Young S.K."/>
            <person name="Zeng Q."/>
            <person name="Gargeya S."/>
            <person name="Fitzgerald M."/>
            <person name="Haas B."/>
            <person name="Abouelleil A."/>
            <person name="Alvarado L."/>
            <person name="Arachchi H.M."/>
            <person name="Berlin A.M."/>
            <person name="Chapman S.B."/>
            <person name="Goldberg J."/>
            <person name="Griggs A."/>
            <person name="Gujja S."/>
            <person name="Hansen M."/>
            <person name="Howarth C."/>
            <person name="Imamovic A."/>
            <person name="Larimer J."/>
            <person name="McCowen C."/>
            <person name="Montmayeur A."/>
            <person name="Murphy C."/>
            <person name="Neiman D."/>
            <person name="Pearson M."/>
            <person name="Priest M."/>
            <person name="Roberts A."/>
            <person name="Saif S."/>
            <person name="Shea T."/>
            <person name="Sisk P."/>
            <person name="Sykes S."/>
            <person name="Wortman J."/>
            <person name="Nusbaum C."/>
            <person name="Birren B."/>
        </authorList>
    </citation>
    <scope>NUCLEOTIDE SEQUENCE [LARGE SCALE GENOMIC DNA]</scope>
    <source>
        <strain evidence="2 3">CCUG 45783</strain>
    </source>
</reference>
<dbReference type="Proteomes" id="UP000009874">
    <property type="component" value="Unassembled WGS sequence"/>
</dbReference>